<organism evidence="6 7">
    <name type="scientific">Streptomyces purpureus</name>
    <dbReference type="NCBI Taxonomy" id="1951"/>
    <lineage>
        <taxon>Bacteria</taxon>
        <taxon>Bacillati</taxon>
        <taxon>Actinomycetota</taxon>
        <taxon>Actinomycetes</taxon>
        <taxon>Kitasatosporales</taxon>
        <taxon>Streptomycetaceae</taxon>
        <taxon>Streptomyces</taxon>
    </lineage>
</organism>
<dbReference type="PROSITE" id="PS50931">
    <property type="entry name" value="HTH_LYSR"/>
    <property type="match status" value="1"/>
</dbReference>
<dbReference type="GO" id="GO:0003677">
    <property type="term" value="F:DNA binding"/>
    <property type="evidence" value="ECO:0007669"/>
    <property type="project" value="UniProtKB-KW"/>
</dbReference>
<dbReference type="InterPro" id="IPR036388">
    <property type="entry name" value="WH-like_DNA-bd_sf"/>
</dbReference>
<evidence type="ECO:0000256" key="4">
    <source>
        <dbReference type="ARBA" id="ARBA00023163"/>
    </source>
</evidence>
<dbReference type="Pfam" id="PF03466">
    <property type="entry name" value="LysR_substrate"/>
    <property type="match status" value="1"/>
</dbReference>
<dbReference type="EMBL" id="BMQQ01000048">
    <property type="protein sequence ID" value="GGT64524.1"/>
    <property type="molecule type" value="Genomic_DNA"/>
</dbReference>
<reference evidence="6" key="1">
    <citation type="journal article" date="2014" name="Int. J. Syst. Evol. Microbiol.">
        <title>Complete genome sequence of Corynebacterium casei LMG S-19264T (=DSM 44701T), isolated from a smear-ripened cheese.</title>
        <authorList>
            <consortium name="US DOE Joint Genome Institute (JGI-PGF)"/>
            <person name="Walter F."/>
            <person name="Albersmeier A."/>
            <person name="Kalinowski J."/>
            <person name="Ruckert C."/>
        </authorList>
    </citation>
    <scope>NUCLEOTIDE SEQUENCE</scope>
    <source>
        <strain evidence="6">JCM 3172</strain>
    </source>
</reference>
<dbReference type="FunFam" id="1.10.10.10:FF:000001">
    <property type="entry name" value="LysR family transcriptional regulator"/>
    <property type="match status" value="1"/>
</dbReference>
<dbReference type="SUPFAM" id="SSF53850">
    <property type="entry name" value="Periplasmic binding protein-like II"/>
    <property type="match status" value="1"/>
</dbReference>
<gene>
    <name evidence="6" type="ORF">GCM10014713_67020</name>
</gene>
<dbReference type="Pfam" id="PF00126">
    <property type="entry name" value="HTH_1"/>
    <property type="match status" value="1"/>
</dbReference>
<evidence type="ECO:0000259" key="5">
    <source>
        <dbReference type="PROSITE" id="PS50931"/>
    </source>
</evidence>
<protein>
    <submittedName>
        <fullName evidence="6">LysR family transcriptional regulator</fullName>
    </submittedName>
</protein>
<sequence length="315" mass="34675">MTTDPSTHQLRLLLALAEELHFGRAAKREFISQPAFSRQIRALEEHLGVAVVERSTRRVELTPAGKALLPLVRAAVAAADELRGAAEGEAHAHSGRVVLGSYITALPALRILLDRLRERMPGPEVEWRAVDNVEQLSLLVDGQIDGVICYEPLPEGISTLRLGTEERFACMPGTHPLAERETLALADLADVPVIGYSPHVDPEFRAFWAVDPRPDGTPVRYTDHTATTLESYVALAGLGHGIRFIPEGCLHLMPRPGVRFVPVTDLPPCVPVLAWPAARPLTPAFGSLLRLLRAHARTTDRETLRKTGRRWWNVA</sequence>
<keyword evidence="4" id="KW-0804">Transcription</keyword>
<evidence type="ECO:0000313" key="6">
    <source>
        <dbReference type="EMBL" id="GGT64524.1"/>
    </source>
</evidence>
<dbReference type="AlphaFoldDB" id="A0A918LXI1"/>
<keyword evidence="7" id="KW-1185">Reference proteome</keyword>
<name>A0A918LXI1_9ACTN</name>
<keyword evidence="3" id="KW-0238">DNA-binding</keyword>
<comment type="similarity">
    <text evidence="1">Belongs to the LysR transcriptional regulatory family.</text>
</comment>
<accession>A0A918LXI1</accession>
<evidence type="ECO:0000313" key="7">
    <source>
        <dbReference type="Proteomes" id="UP000619486"/>
    </source>
</evidence>
<proteinExistence type="inferred from homology"/>
<reference evidence="6" key="2">
    <citation type="submission" date="2020-09" db="EMBL/GenBank/DDBJ databases">
        <authorList>
            <person name="Sun Q."/>
            <person name="Ohkuma M."/>
        </authorList>
    </citation>
    <scope>NUCLEOTIDE SEQUENCE</scope>
    <source>
        <strain evidence="6">JCM 3172</strain>
    </source>
</reference>
<dbReference type="PANTHER" id="PTHR30346:SF0">
    <property type="entry name" value="HCA OPERON TRANSCRIPTIONAL ACTIVATOR HCAR"/>
    <property type="match status" value="1"/>
</dbReference>
<evidence type="ECO:0000256" key="3">
    <source>
        <dbReference type="ARBA" id="ARBA00023125"/>
    </source>
</evidence>
<dbReference type="InterPro" id="IPR000847">
    <property type="entry name" value="LysR_HTH_N"/>
</dbReference>
<comment type="caution">
    <text evidence="6">The sequence shown here is derived from an EMBL/GenBank/DDBJ whole genome shotgun (WGS) entry which is preliminary data.</text>
</comment>
<dbReference type="Gene3D" id="1.10.10.10">
    <property type="entry name" value="Winged helix-like DNA-binding domain superfamily/Winged helix DNA-binding domain"/>
    <property type="match status" value="1"/>
</dbReference>
<dbReference type="PANTHER" id="PTHR30346">
    <property type="entry name" value="TRANSCRIPTIONAL DUAL REGULATOR HCAR-RELATED"/>
    <property type="match status" value="1"/>
</dbReference>
<dbReference type="Gene3D" id="3.40.190.10">
    <property type="entry name" value="Periplasmic binding protein-like II"/>
    <property type="match status" value="2"/>
</dbReference>
<keyword evidence="2" id="KW-0805">Transcription regulation</keyword>
<dbReference type="Proteomes" id="UP000619486">
    <property type="component" value="Unassembled WGS sequence"/>
</dbReference>
<dbReference type="SUPFAM" id="SSF46785">
    <property type="entry name" value="Winged helix' DNA-binding domain"/>
    <property type="match status" value="1"/>
</dbReference>
<feature type="domain" description="HTH lysR-type" evidence="5">
    <location>
        <begin position="5"/>
        <end position="62"/>
    </location>
</feature>
<dbReference type="CDD" id="cd08414">
    <property type="entry name" value="PBP2_LTTR_aromatics_like"/>
    <property type="match status" value="1"/>
</dbReference>
<dbReference type="RefSeq" id="WP_189205453.1">
    <property type="nucleotide sequence ID" value="NZ_BMQQ01000048.1"/>
</dbReference>
<evidence type="ECO:0000256" key="1">
    <source>
        <dbReference type="ARBA" id="ARBA00009437"/>
    </source>
</evidence>
<evidence type="ECO:0000256" key="2">
    <source>
        <dbReference type="ARBA" id="ARBA00023015"/>
    </source>
</evidence>
<dbReference type="GO" id="GO:0003700">
    <property type="term" value="F:DNA-binding transcription factor activity"/>
    <property type="evidence" value="ECO:0007669"/>
    <property type="project" value="InterPro"/>
</dbReference>
<dbReference type="GO" id="GO:0032993">
    <property type="term" value="C:protein-DNA complex"/>
    <property type="evidence" value="ECO:0007669"/>
    <property type="project" value="TreeGrafter"/>
</dbReference>
<dbReference type="InterPro" id="IPR005119">
    <property type="entry name" value="LysR_subst-bd"/>
</dbReference>
<dbReference type="PRINTS" id="PR00039">
    <property type="entry name" value="HTHLYSR"/>
</dbReference>
<dbReference type="InterPro" id="IPR036390">
    <property type="entry name" value="WH_DNA-bd_sf"/>
</dbReference>